<evidence type="ECO:0000256" key="8">
    <source>
        <dbReference type="SAM" id="MobiDB-lite"/>
    </source>
</evidence>
<reference evidence="9 10" key="1">
    <citation type="submission" date="2018-07" db="EMBL/GenBank/DDBJ databases">
        <title>The complete nuclear genome of the prasinophyte Chloropicon primus (CCMP1205).</title>
        <authorList>
            <person name="Pombert J.-F."/>
            <person name="Otis C."/>
            <person name="Turmel M."/>
            <person name="Lemieux C."/>
        </authorList>
    </citation>
    <scope>NUCLEOTIDE SEQUENCE [LARGE SCALE GENOMIC DNA]</scope>
    <source>
        <strain evidence="9 10">CCMP1205</strain>
    </source>
</reference>
<keyword evidence="5 7" id="KW-0697">Rotamase</keyword>
<dbReference type="EC" id="5.2.1.8" evidence="7"/>
<dbReference type="PANTHER" id="PTHR10012">
    <property type="entry name" value="SERINE/THREONINE-PROTEIN PHOSPHATASE 2A REGULATORY SUBUNIT B"/>
    <property type="match status" value="1"/>
</dbReference>
<dbReference type="AlphaFoldDB" id="A0A5B8MJ37"/>
<dbReference type="CDD" id="cd04087">
    <property type="entry name" value="PTPA"/>
    <property type="match status" value="1"/>
</dbReference>
<comment type="catalytic activity">
    <reaction evidence="1 7">
        <text>[protein]-peptidylproline (omega=180) = [protein]-peptidylproline (omega=0)</text>
        <dbReference type="Rhea" id="RHEA:16237"/>
        <dbReference type="Rhea" id="RHEA-COMP:10747"/>
        <dbReference type="Rhea" id="RHEA-COMP:10748"/>
        <dbReference type="ChEBI" id="CHEBI:83833"/>
        <dbReference type="ChEBI" id="CHEBI:83834"/>
        <dbReference type="EC" id="5.2.1.8"/>
    </reaction>
</comment>
<name>A0A5B8MJ37_9CHLO</name>
<dbReference type="OrthoDB" id="16120at2759"/>
<evidence type="ECO:0000256" key="4">
    <source>
        <dbReference type="ARBA" id="ARBA00022490"/>
    </source>
</evidence>
<evidence type="ECO:0000256" key="7">
    <source>
        <dbReference type="RuleBase" id="RU361210"/>
    </source>
</evidence>
<dbReference type="STRING" id="1764295.A0A5B8MJ37"/>
<evidence type="ECO:0000256" key="5">
    <source>
        <dbReference type="ARBA" id="ARBA00023110"/>
    </source>
</evidence>
<evidence type="ECO:0000313" key="10">
    <source>
        <dbReference type="Proteomes" id="UP000316726"/>
    </source>
</evidence>
<dbReference type="Gene3D" id="1.20.120.1150">
    <property type="match status" value="1"/>
</dbReference>
<proteinExistence type="inferred from homology"/>
<dbReference type="GO" id="GO:0008160">
    <property type="term" value="F:protein tyrosine phosphatase activator activity"/>
    <property type="evidence" value="ECO:0007669"/>
    <property type="project" value="TreeGrafter"/>
</dbReference>
<dbReference type="EMBL" id="CP031035">
    <property type="protein sequence ID" value="QDZ19362.1"/>
    <property type="molecule type" value="Genomic_DNA"/>
</dbReference>
<keyword evidence="10" id="KW-1185">Reference proteome</keyword>
<evidence type="ECO:0000313" key="9">
    <source>
        <dbReference type="EMBL" id="QDZ19362.1"/>
    </source>
</evidence>
<comment type="similarity">
    <text evidence="3 7">Belongs to the PTPA-type PPIase family.</text>
</comment>
<organism evidence="9 10">
    <name type="scientific">Chloropicon primus</name>
    <dbReference type="NCBI Taxonomy" id="1764295"/>
    <lineage>
        <taxon>Eukaryota</taxon>
        <taxon>Viridiplantae</taxon>
        <taxon>Chlorophyta</taxon>
        <taxon>Chloropicophyceae</taxon>
        <taxon>Chloropicales</taxon>
        <taxon>Chloropicaceae</taxon>
        <taxon>Chloropicon</taxon>
    </lineage>
</organism>
<sequence length="364" mass="40219">MMPPPPPRVPGGGPSVQTAAPWALSRMPAPVGAPRSATNTGLSTSEVETVDFDFGKSDGEGPAQEFALPQKRILRESDVQTFLRSQSCRDYLAFVKCLCSKIVGVKVTEVKQGGLSETLRGLNSILDAVSGYVDQVPPQKHTLRYGNPAFRDWHAMVSDNSEDLIGTILPERLKGAAPELAYYLSDSFGNRTRIDYGTGHETNFVILLYCLAKLGLVTEGDSQALVLSVFNTYLKLMRRVQQTYELEPAGSRGCWGLDDYQMLPFLFGAAQLVKHGLIKPKSIHNPDFVDMFSKDFMYFGCVEYVLSVKKGPISETSPMLNDISAVGRWQKVKNGMLKMYEGEVLSKFPITQHLGFGSIFQWKA</sequence>
<dbReference type="GO" id="GO:0003755">
    <property type="term" value="F:peptidyl-prolyl cis-trans isomerase activity"/>
    <property type="evidence" value="ECO:0007669"/>
    <property type="project" value="UniProtKB-KW"/>
</dbReference>
<dbReference type="InterPro" id="IPR004327">
    <property type="entry name" value="Phstyr_phstse_ac"/>
</dbReference>
<feature type="region of interest" description="Disordered" evidence="8">
    <location>
        <begin position="1"/>
        <end position="44"/>
    </location>
</feature>
<dbReference type="FunFam" id="1.20.120.1150:FF:000002">
    <property type="entry name" value="Serine/threonine-protein phosphatase 2A activator"/>
    <property type="match status" value="1"/>
</dbReference>
<comment type="function">
    <text evidence="7">PPIases accelerate the folding of proteins. It catalyzes the cis-trans isomerization of proline imidic peptide bonds in oligopeptides.</text>
</comment>
<dbReference type="InterPro" id="IPR043170">
    <property type="entry name" value="PTPA_C_lid"/>
</dbReference>
<evidence type="ECO:0000256" key="1">
    <source>
        <dbReference type="ARBA" id="ARBA00000971"/>
    </source>
</evidence>
<dbReference type="SUPFAM" id="SSF140984">
    <property type="entry name" value="PTPA-like"/>
    <property type="match status" value="1"/>
</dbReference>
<keyword evidence="6 7" id="KW-0413">Isomerase</keyword>
<keyword evidence="4 7" id="KW-0963">Cytoplasm</keyword>
<dbReference type="Pfam" id="PF03095">
    <property type="entry name" value="PTPA"/>
    <property type="match status" value="1"/>
</dbReference>
<comment type="subcellular location">
    <subcellularLocation>
        <location evidence="2 7">Cytoplasm</location>
    </subcellularLocation>
</comment>
<accession>A0A5B8MJ37</accession>
<evidence type="ECO:0000256" key="2">
    <source>
        <dbReference type="ARBA" id="ARBA00004496"/>
    </source>
</evidence>
<dbReference type="Proteomes" id="UP000316726">
    <property type="component" value="Chromosome 2"/>
</dbReference>
<dbReference type="PIRSF" id="PIRSF016325">
    <property type="entry name" value="Phstyr_phstse_ac"/>
    <property type="match status" value="1"/>
</dbReference>
<gene>
    <name evidence="9" type="ORF">A3770_02p18800</name>
</gene>
<dbReference type="GO" id="GO:0005634">
    <property type="term" value="C:nucleus"/>
    <property type="evidence" value="ECO:0007669"/>
    <property type="project" value="TreeGrafter"/>
</dbReference>
<dbReference type="GO" id="GO:0000159">
    <property type="term" value="C:protein phosphatase type 2A complex"/>
    <property type="evidence" value="ECO:0007669"/>
    <property type="project" value="TreeGrafter"/>
</dbReference>
<dbReference type="InterPro" id="IPR037218">
    <property type="entry name" value="PTPA_sf"/>
</dbReference>
<evidence type="ECO:0000256" key="3">
    <source>
        <dbReference type="ARBA" id="ARBA00011019"/>
    </source>
</evidence>
<dbReference type="GO" id="GO:0007052">
    <property type="term" value="P:mitotic spindle organization"/>
    <property type="evidence" value="ECO:0007669"/>
    <property type="project" value="TreeGrafter"/>
</dbReference>
<dbReference type="GO" id="GO:0005737">
    <property type="term" value="C:cytoplasm"/>
    <property type="evidence" value="ECO:0007669"/>
    <property type="project" value="UniProtKB-SubCell"/>
</dbReference>
<protein>
    <recommendedName>
        <fullName evidence="7">Serine/threonine-protein phosphatase 2A activator</fullName>
        <ecNumber evidence="7">5.2.1.8</ecNumber>
    </recommendedName>
    <alternativeName>
        <fullName evidence="7">Phosphotyrosyl phosphatase activator</fullName>
    </alternativeName>
</protein>
<dbReference type="PANTHER" id="PTHR10012:SF0">
    <property type="entry name" value="SERINE_THREONINE-PROTEIN PHOSPHATASE 2A ACTIVATOR"/>
    <property type="match status" value="1"/>
</dbReference>
<evidence type="ECO:0000256" key="6">
    <source>
        <dbReference type="ARBA" id="ARBA00023235"/>
    </source>
</evidence>